<evidence type="ECO:0000256" key="5">
    <source>
        <dbReference type="ARBA" id="ARBA00022989"/>
    </source>
</evidence>
<dbReference type="GO" id="GO:0005886">
    <property type="term" value="C:plasma membrane"/>
    <property type="evidence" value="ECO:0007669"/>
    <property type="project" value="UniProtKB-SubCell"/>
</dbReference>
<keyword evidence="6 7" id="KW-0472">Membrane</keyword>
<dbReference type="Pfam" id="PF04066">
    <property type="entry name" value="MrpF_PhaF"/>
    <property type="match status" value="1"/>
</dbReference>
<organism evidence="8 9">
    <name type="scientific">Thermococcus eurythermalis</name>
    <dbReference type="NCBI Taxonomy" id="1505907"/>
    <lineage>
        <taxon>Archaea</taxon>
        <taxon>Methanobacteriati</taxon>
        <taxon>Methanobacteriota</taxon>
        <taxon>Thermococci</taxon>
        <taxon>Thermococcales</taxon>
        <taxon>Thermococcaceae</taxon>
        <taxon>Thermococcus</taxon>
    </lineage>
</organism>
<evidence type="ECO:0000256" key="3">
    <source>
        <dbReference type="ARBA" id="ARBA00022475"/>
    </source>
</evidence>
<dbReference type="KEGG" id="teu:TEU_09790"/>
<keyword evidence="5 7" id="KW-1133">Transmembrane helix</keyword>
<dbReference type="AlphaFoldDB" id="A0A097QVU7"/>
<dbReference type="PANTHER" id="PTHR34702">
    <property type="entry name" value="NA(+)/H(+) ANTIPORTER SUBUNIT F1"/>
    <property type="match status" value="1"/>
</dbReference>
<proteinExistence type="predicted"/>
<feature type="transmembrane region" description="Helical" evidence="7">
    <location>
        <begin position="6"/>
        <end position="22"/>
    </location>
</feature>
<feature type="transmembrane region" description="Helical" evidence="7">
    <location>
        <begin position="34"/>
        <end position="55"/>
    </location>
</feature>
<keyword evidence="4 7" id="KW-0812">Transmembrane</keyword>
<dbReference type="RefSeq" id="WP_050003564.1">
    <property type="nucleotide sequence ID" value="NZ_CP008887.1"/>
</dbReference>
<keyword evidence="2" id="KW-0813">Transport</keyword>
<dbReference type="STRING" id="1505907.TEU_09790"/>
<evidence type="ECO:0000256" key="4">
    <source>
        <dbReference type="ARBA" id="ARBA00022692"/>
    </source>
</evidence>
<dbReference type="GeneID" id="25153723"/>
<dbReference type="GO" id="GO:0015385">
    <property type="term" value="F:sodium:proton antiporter activity"/>
    <property type="evidence" value="ECO:0007669"/>
    <property type="project" value="TreeGrafter"/>
</dbReference>
<name>A0A097QVU7_9EURY</name>
<evidence type="ECO:0000256" key="7">
    <source>
        <dbReference type="SAM" id="Phobius"/>
    </source>
</evidence>
<keyword evidence="9" id="KW-1185">Reference proteome</keyword>
<keyword evidence="3" id="KW-1003">Cell membrane</keyword>
<dbReference type="EMBL" id="CP008887">
    <property type="protein sequence ID" value="AIU70598.1"/>
    <property type="molecule type" value="Genomic_DNA"/>
</dbReference>
<gene>
    <name evidence="8" type="ORF">TEU_09790</name>
</gene>
<protein>
    <submittedName>
        <fullName evidence="8">pH regulation protein F</fullName>
    </submittedName>
</protein>
<dbReference type="InterPro" id="IPR007208">
    <property type="entry name" value="MrpF/PhaF-like"/>
</dbReference>
<dbReference type="HOGENOM" id="CLU_125825_1_3_2"/>
<comment type="subcellular location">
    <subcellularLocation>
        <location evidence="1">Cell membrane</location>
        <topology evidence="1">Multi-pass membrane protein</topology>
    </subcellularLocation>
</comment>
<evidence type="ECO:0000256" key="1">
    <source>
        <dbReference type="ARBA" id="ARBA00004651"/>
    </source>
</evidence>
<evidence type="ECO:0000313" key="9">
    <source>
        <dbReference type="Proteomes" id="UP000029980"/>
    </source>
</evidence>
<dbReference type="OrthoDB" id="84883at2157"/>
<evidence type="ECO:0000256" key="6">
    <source>
        <dbReference type="ARBA" id="ARBA00023136"/>
    </source>
</evidence>
<evidence type="ECO:0000256" key="2">
    <source>
        <dbReference type="ARBA" id="ARBA00022448"/>
    </source>
</evidence>
<dbReference type="PANTHER" id="PTHR34702:SF1">
    <property type="entry name" value="NA(+)_H(+) ANTIPORTER SUBUNIT F"/>
    <property type="match status" value="1"/>
</dbReference>
<reference evidence="8 9" key="1">
    <citation type="journal article" date="2015" name="Int. J. Syst. Evol. Microbiol.">
        <title>Thermococcus eurythermalis sp. nov., a conditional piezophilic hyperthermophilic archaeon with a wide temperature range isolated from an oil-immersed chimney in the Guaymas Basin.</title>
        <authorList>
            <person name="Zhao W."/>
            <person name="Zeng X."/>
            <person name="Xiao X."/>
        </authorList>
    </citation>
    <scope>NUCLEOTIDE SEQUENCE [LARGE SCALE GENOMIC DNA]</scope>
    <source>
        <strain evidence="8 9">A501</strain>
    </source>
</reference>
<dbReference type="Proteomes" id="UP000029980">
    <property type="component" value="Chromosome"/>
</dbReference>
<accession>A0A097QVU7</accession>
<sequence>MIETAIYVLFAVYGLSGLLYFIRLLRGPTVVDSILAADCVSLDVALIALLLSIYYRNSFLAVGALFLVLWAFILDVFAAKYLTRGEVGT</sequence>
<evidence type="ECO:0000313" key="8">
    <source>
        <dbReference type="EMBL" id="AIU70598.1"/>
    </source>
</evidence>
<feature type="transmembrane region" description="Helical" evidence="7">
    <location>
        <begin position="61"/>
        <end position="82"/>
    </location>
</feature>